<evidence type="ECO:0000256" key="1">
    <source>
        <dbReference type="SAM" id="Coils"/>
    </source>
</evidence>
<evidence type="ECO:0000256" key="2">
    <source>
        <dbReference type="SAM" id="MobiDB-lite"/>
    </source>
</evidence>
<evidence type="ECO:0008006" key="4">
    <source>
        <dbReference type="Google" id="ProtNLM"/>
    </source>
</evidence>
<protein>
    <recommendedName>
        <fullName evidence="4">DUF3987 domain-containing protein</fullName>
    </recommendedName>
</protein>
<organism evidence="3">
    <name type="scientific">uncultured Rubrobacteraceae bacterium</name>
    <dbReference type="NCBI Taxonomy" id="349277"/>
    <lineage>
        <taxon>Bacteria</taxon>
        <taxon>Bacillati</taxon>
        <taxon>Actinomycetota</taxon>
        <taxon>Rubrobacteria</taxon>
        <taxon>Rubrobacterales</taxon>
        <taxon>Rubrobacteraceae</taxon>
        <taxon>environmental samples</taxon>
    </lineage>
</organism>
<dbReference type="Gene3D" id="3.40.1360.10">
    <property type="match status" value="1"/>
</dbReference>
<accession>A0A6J4RI62</accession>
<dbReference type="InterPro" id="IPR025048">
    <property type="entry name" value="DUF3987"/>
</dbReference>
<proteinExistence type="predicted"/>
<sequence length="793" mass="88515">MHEELSPLEKVLDRLEDYKVRKDEYRARCPAHNGNSDDSLSIKEGDDGRALLICHAHCEIEDILEALDLGMTDLFVQGKGHHSPGAAKKSKKAAGPGDEKHKILTTDELPDGTYWEFTSPAGEVLYIQRHKREYYRKVGEDRWVTYKGVLDDIAQVLYGLPELIDGVRAGKTVYHLEGLKDVETARKKLGVVATTSGSTSSWRPEFRSHYTGADVVIIPDKDTPGRKYAEAVARDLLRVARSVKVVELPGLDKGGDLTDWLDAGHTQDEFFALVEESPAYGPEEEEPWSEPVPLEIKLPNIRPLDELMVPEPLREWVLDTSRRMDNAPPDFAAAAAIVVAGALLGRKVGVRPKRNDDWTVISNLWGGLVGLPASMKTPTLNQVLRPVKRLAAEARERHEEALKEHELDMMVVSAERAALKKELEATAKKVVSASASRGDLNGIRADLEDLEEPDPPMARRYTTNDTSIEKMAELLMYNPDGLLLYRDELTGWLRSLDKAGHEAARAFYLEAWNGDGSHEVDRIGRGSLFVKAVCVSILGGIQPGPLSSYVEGAFDDGESADGLLQRLQVLVYPDRGCFDPTDLSPDLDARDRAYKVFKELADLDVEQFVGHAPGEAEEVPYLNFDDRAQEVFNDWRAAFEGEIVAGNYPAALESHFMKYRSLFASLALVFEAIDFVDGVEGAGVVITKMNAARAYVWCEYLRLHAVRIYSPMLDTPERRAEVLLKRIHRGDVEDGTKTRDIWRRGWSRLGTAGDLVEAMAVLEGLGWVRREEIKPNEGGRPSEILRLHPELRE</sequence>
<reference evidence="3" key="1">
    <citation type="submission" date="2020-02" db="EMBL/GenBank/DDBJ databases">
        <authorList>
            <person name="Meier V. D."/>
        </authorList>
    </citation>
    <scope>NUCLEOTIDE SEQUENCE</scope>
    <source>
        <strain evidence="3">AVDCRST_MAG58</strain>
    </source>
</reference>
<gene>
    <name evidence="3" type="ORF">AVDCRST_MAG58-3579</name>
</gene>
<dbReference type="Pfam" id="PF13148">
    <property type="entry name" value="DUF3987"/>
    <property type="match status" value="1"/>
</dbReference>
<feature type="region of interest" description="Disordered" evidence="2">
    <location>
        <begin position="80"/>
        <end position="103"/>
    </location>
</feature>
<dbReference type="EMBL" id="CADCVF010000074">
    <property type="protein sequence ID" value="CAA9466783.1"/>
    <property type="molecule type" value="Genomic_DNA"/>
</dbReference>
<evidence type="ECO:0000313" key="3">
    <source>
        <dbReference type="EMBL" id="CAA9466783.1"/>
    </source>
</evidence>
<dbReference type="InterPro" id="IPR034154">
    <property type="entry name" value="TOPRIM_DnaG/twinkle"/>
</dbReference>
<dbReference type="CDD" id="cd01029">
    <property type="entry name" value="TOPRIM_primases"/>
    <property type="match status" value="1"/>
</dbReference>
<feature type="coiled-coil region" evidence="1">
    <location>
        <begin position="388"/>
        <end position="422"/>
    </location>
</feature>
<name>A0A6J4RI62_9ACTN</name>
<dbReference type="AlphaFoldDB" id="A0A6J4RI62"/>
<keyword evidence="1" id="KW-0175">Coiled coil</keyword>